<dbReference type="RefSeq" id="WP_128190416.1">
    <property type="nucleotide sequence ID" value="NZ_JBIVQT010000003.1"/>
</dbReference>
<dbReference type="InterPro" id="IPR004260">
    <property type="entry name" value="Pyr-dimer_DNA_glycosylase"/>
</dbReference>
<dbReference type="Proteomes" id="UP000323221">
    <property type="component" value="Unassembled WGS sequence"/>
</dbReference>
<name>A0A5M8QMI5_9MICO</name>
<protein>
    <submittedName>
        <fullName evidence="1">Pyrimidine dimer DNA glycosylase</fullName>
    </submittedName>
</protein>
<gene>
    <name evidence="1" type="ORF">FQ330_01875</name>
</gene>
<dbReference type="AlphaFoldDB" id="A0A5M8QMI5"/>
<organism evidence="1 2">
    <name type="scientific">Agrococcus sediminis</name>
    <dbReference type="NCBI Taxonomy" id="2599924"/>
    <lineage>
        <taxon>Bacteria</taxon>
        <taxon>Bacillati</taxon>
        <taxon>Actinomycetota</taxon>
        <taxon>Actinomycetes</taxon>
        <taxon>Micrococcales</taxon>
        <taxon>Microbacteriaceae</taxon>
        <taxon>Agrococcus</taxon>
    </lineage>
</organism>
<comment type="caution">
    <text evidence="1">The sequence shown here is derived from an EMBL/GenBank/DDBJ whole genome shotgun (WGS) entry which is preliminary data.</text>
</comment>
<dbReference type="EMBL" id="VOIR01000011">
    <property type="protein sequence ID" value="KAA6436190.1"/>
    <property type="molecule type" value="Genomic_DNA"/>
</dbReference>
<sequence>MRLWSLHPGLLDRQGLIACWREALLAQAVLAGRTSGYTRHPQLQRFQEQPDPVASIGAYLSGIAAVAEVRGYRFDRSRIDAPGPAQRMTVSDGQLAFEWRHLRAKIAARSPERLRLARHPVPHPLFEVERGPVAEWERP</sequence>
<evidence type="ECO:0000313" key="1">
    <source>
        <dbReference type="EMBL" id="KAA6436190.1"/>
    </source>
</evidence>
<keyword evidence="2" id="KW-1185">Reference proteome</keyword>
<proteinExistence type="predicted"/>
<dbReference type="OrthoDB" id="3253436at2"/>
<dbReference type="Pfam" id="PF03013">
    <property type="entry name" value="Pyr_excise"/>
    <property type="match status" value="1"/>
</dbReference>
<evidence type="ECO:0000313" key="2">
    <source>
        <dbReference type="Proteomes" id="UP000323221"/>
    </source>
</evidence>
<reference evidence="1 2" key="1">
    <citation type="submission" date="2019-08" db="EMBL/GenBank/DDBJ databases">
        <title>Agrococcus lahaulensis sp. nov., isolated from a cold desert of the Indian Himalayas.</title>
        <authorList>
            <person name="Qu J.H."/>
        </authorList>
    </citation>
    <scope>NUCLEOTIDE SEQUENCE [LARGE SCALE GENOMIC DNA]</scope>
    <source>
        <strain evidence="1 2">NS18</strain>
    </source>
</reference>
<accession>A0A5M8QMI5</accession>